<feature type="domain" description="4Fe-4S ferredoxin-type" evidence="3">
    <location>
        <begin position="195"/>
        <end position="226"/>
    </location>
</feature>
<dbReference type="Pfam" id="PF02913">
    <property type="entry name" value="FAD-oxidase_C"/>
    <property type="match status" value="1"/>
</dbReference>
<name>A0A382LIA2_9ZZZZ</name>
<accession>A0A382LIA2</accession>
<dbReference type="PANTHER" id="PTHR32479:SF19">
    <property type="entry name" value="ANAEROBIC GLYCEROL-3-PHOSPHATE DEHYDROGENASE SUBUNIT C"/>
    <property type="match status" value="1"/>
</dbReference>
<dbReference type="GO" id="GO:0050660">
    <property type="term" value="F:flavin adenine dinucleotide binding"/>
    <property type="evidence" value="ECO:0007669"/>
    <property type="project" value="InterPro"/>
</dbReference>
<dbReference type="InterPro" id="IPR016171">
    <property type="entry name" value="Vanillyl_alc_oxidase_C-sub2"/>
</dbReference>
<dbReference type="InterPro" id="IPR017900">
    <property type="entry name" value="4Fe4S_Fe_S_CS"/>
</dbReference>
<keyword evidence="1" id="KW-0285">Flavoprotein</keyword>
<dbReference type="PROSITE" id="PS00198">
    <property type="entry name" value="4FE4S_FER_1"/>
    <property type="match status" value="1"/>
</dbReference>
<dbReference type="Gene3D" id="1.10.1060.10">
    <property type="entry name" value="Alpha-helical ferredoxin"/>
    <property type="match status" value="1"/>
</dbReference>
<dbReference type="Pfam" id="PF13183">
    <property type="entry name" value="Fer4_8"/>
    <property type="match status" value="1"/>
</dbReference>
<dbReference type="InterPro" id="IPR004113">
    <property type="entry name" value="FAD-bd_oxidored_4_C"/>
</dbReference>
<dbReference type="SUPFAM" id="SSF55103">
    <property type="entry name" value="FAD-linked oxidases, C-terminal domain"/>
    <property type="match status" value="1"/>
</dbReference>
<protein>
    <recommendedName>
        <fullName evidence="3">4Fe-4S ferredoxin-type domain-containing protein</fullName>
    </recommendedName>
</protein>
<sequence length="399" mass="44552">RRLDAIFEKHGTSGTWYAHASVGTLHVRPILNLKLNSEVKKMREIAEETFEMVKQYKGSHSGEHGDGIVRSEFHEKMFGIDIVGAFQEVKKLFDPTNIMNPGKIVQPPAMDDRSLLRFKPGYEIDDPKTKFNWDLWGGFGGAVEMCNNNGACRKLRGGAMCPSYRATRDEQHSTRGRANTLRLAMSGQLGANALAKPEIEESLRYCVGCKACRRECPTGVDMARMKIEVLAQKYKNEQPPFHDKVIAYFPQYAPLLSRVSGALNLRNEIPALAKISEWLFGLDSKQRMPNWASHSSLRSLPEANQEEATDAVVFADCFNRYFEPDNVHAAIEVLFAGNRRAGLLTPLDGNKRPLCCGRTFLSLGLVEQATSEANRFVEAALLHIERGIPIVGLEPSCIL</sequence>
<evidence type="ECO:0000256" key="2">
    <source>
        <dbReference type="ARBA" id="ARBA00022827"/>
    </source>
</evidence>
<dbReference type="InterPro" id="IPR009051">
    <property type="entry name" value="Helical_ferredxn"/>
</dbReference>
<dbReference type="PROSITE" id="PS51379">
    <property type="entry name" value="4FE4S_FER_2"/>
    <property type="match status" value="1"/>
</dbReference>
<evidence type="ECO:0000313" key="4">
    <source>
        <dbReference type="EMBL" id="SVC36594.1"/>
    </source>
</evidence>
<evidence type="ECO:0000256" key="1">
    <source>
        <dbReference type="ARBA" id="ARBA00022630"/>
    </source>
</evidence>
<dbReference type="PANTHER" id="PTHR32479">
    <property type="entry name" value="GLYCOLATE OXIDASE IRON-SULFUR SUBUNIT"/>
    <property type="match status" value="1"/>
</dbReference>
<dbReference type="AlphaFoldDB" id="A0A382LIA2"/>
<gene>
    <name evidence="4" type="ORF">METZ01_LOCUS289448</name>
</gene>
<keyword evidence="2" id="KW-0274">FAD</keyword>
<dbReference type="InterPro" id="IPR016164">
    <property type="entry name" value="FAD-linked_Oxase-like_C"/>
</dbReference>
<dbReference type="Gene3D" id="1.10.45.10">
    <property type="entry name" value="Vanillyl-alcohol Oxidase, Chain A, domain 4"/>
    <property type="match status" value="1"/>
</dbReference>
<proteinExistence type="predicted"/>
<reference evidence="4" key="1">
    <citation type="submission" date="2018-05" db="EMBL/GenBank/DDBJ databases">
        <authorList>
            <person name="Lanie J.A."/>
            <person name="Ng W.-L."/>
            <person name="Kazmierczak K.M."/>
            <person name="Andrzejewski T.M."/>
            <person name="Davidsen T.M."/>
            <person name="Wayne K.J."/>
            <person name="Tettelin H."/>
            <person name="Glass J.I."/>
            <person name="Rusch D."/>
            <person name="Podicherti R."/>
            <person name="Tsui H.-C.T."/>
            <person name="Winkler M.E."/>
        </authorList>
    </citation>
    <scope>NUCLEOTIDE SEQUENCE</scope>
</reference>
<dbReference type="GO" id="GO:0051536">
    <property type="term" value="F:iron-sulfur cluster binding"/>
    <property type="evidence" value="ECO:0007669"/>
    <property type="project" value="InterPro"/>
</dbReference>
<dbReference type="GO" id="GO:0003824">
    <property type="term" value="F:catalytic activity"/>
    <property type="evidence" value="ECO:0007669"/>
    <property type="project" value="InterPro"/>
</dbReference>
<feature type="non-terminal residue" evidence="4">
    <location>
        <position position="399"/>
    </location>
</feature>
<feature type="non-terminal residue" evidence="4">
    <location>
        <position position="1"/>
    </location>
</feature>
<organism evidence="4">
    <name type="scientific">marine metagenome</name>
    <dbReference type="NCBI Taxonomy" id="408172"/>
    <lineage>
        <taxon>unclassified sequences</taxon>
        <taxon>metagenomes</taxon>
        <taxon>ecological metagenomes</taxon>
    </lineage>
</organism>
<dbReference type="SUPFAM" id="SSF46548">
    <property type="entry name" value="alpha-helical ferredoxin"/>
    <property type="match status" value="1"/>
</dbReference>
<dbReference type="InterPro" id="IPR017896">
    <property type="entry name" value="4Fe4S_Fe-S-bd"/>
</dbReference>
<dbReference type="Gene3D" id="3.30.70.2740">
    <property type="match status" value="1"/>
</dbReference>
<dbReference type="EMBL" id="UINC01087321">
    <property type="protein sequence ID" value="SVC36594.1"/>
    <property type="molecule type" value="Genomic_DNA"/>
</dbReference>
<evidence type="ECO:0000259" key="3">
    <source>
        <dbReference type="PROSITE" id="PS51379"/>
    </source>
</evidence>